<proteinExistence type="predicted"/>
<accession>A0ABQ7QVL5</accession>
<protein>
    <submittedName>
        <fullName evidence="1">Uncharacterized protein</fullName>
    </submittedName>
</protein>
<keyword evidence="2" id="KW-1185">Reference proteome</keyword>
<reference evidence="1 2" key="1">
    <citation type="submission" date="2021-06" db="EMBL/GenBank/DDBJ databases">
        <title>A haploid diamondback moth (Plutella xylostella L.) genome assembly resolves 31 chromosomes and identifies a diamide resistance mutation.</title>
        <authorList>
            <person name="Ward C.M."/>
            <person name="Perry K.D."/>
            <person name="Baker G."/>
            <person name="Powis K."/>
            <person name="Heckel D.G."/>
            <person name="Baxter S.W."/>
        </authorList>
    </citation>
    <scope>NUCLEOTIDE SEQUENCE [LARGE SCALE GENOMIC DNA]</scope>
    <source>
        <strain evidence="1 2">LV</strain>
        <tissue evidence="1">Single pupa</tissue>
    </source>
</reference>
<dbReference type="EMBL" id="JAHIBW010000007">
    <property type="protein sequence ID" value="KAG7309080.1"/>
    <property type="molecule type" value="Genomic_DNA"/>
</dbReference>
<evidence type="ECO:0000313" key="1">
    <source>
        <dbReference type="EMBL" id="KAG7309080.1"/>
    </source>
</evidence>
<sequence>MRLRLREWLSSRRRRFDRRDRFDRLRWGSPSSYWVLRRSRERLRLGVTPRERLRLLGGSGLCRSPSLGILPNLELQTKTITLVFDIIILYEKKRCKELKVIR</sequence>
<dbReference type="Proteomes" id="UP000823941">
    <property type="component" value="Chromosome 7"/>
</dbReference>
<evidence type="ECO:0000313" key="2">
    <source>
        <dbReference type="Proteomes" id="UP000823941"/>
    </source>
</evidence>
<gene>
    <name evidence="1" type="ORF">JYU34_004969</name>
</gene>
<organism evidence="1 2">
    <name type="scientific">Plutella xylostella</name>
    <name type="common">Diamondback moth</name>
    <name type="synonym">Plutella maculipennis</name>
    <dbReference type="NCBI Taxonomy" id="51655"/>
    <lineage>
        <taxon>Eukaryota</taxon>
        <taxon>Metazoa</taxon>
        <taxon>Ecdysozoa</taxon>
        <taxon>Arthropoda</taxon>
        <taxon>Hexapoda</taxon>
        <taxon>Insecta</taxon>
        <taxon>Pterygota</taxon>
        <taxon>Neoptera</taxon>
        <taxon>Endopterygota</taxon>
        <taxon>Lepidoptera</taxon>
        <taxon>Glossata</taxon>
        <taxon>Ditrysia</taxon>
        <taxon>Yponomeutoidea</taxon>
        <taxon>Plutellidae</taxon>
        <taxon>Plutella</taxon>
    </lineage>
</organism>
<name>A0ABQ7QVL5_PLUXY</name>
<comment type="caution">
    <text evidence="1">The sequence shown here is derived from an EMBL/GenBank/DDBJ whole genome shotgun (WGS) entry which is preliminary data.</text>
</comment>